<sequence length="294" mass="33364">MQNMLETFTVRQIKTNGASIHVAKGGSGEPLLLLHGYPQTHVMWHRIAPRFAESFTVILADLRGYGDSSKPKEKPDHSNYSKRVMAQDMIEVMSQLGYESFYAIGHDRGARVLHRMLLDHGKRIKKAAILDMVPTYETYATTDKEFATALYHWFFLIQPADLPERLIAGQAEYFLHSTMKGLSRDISVFTPEAMAEYVRCFSDPATIHGICEDYRASVSIDLLHDEADLQQKVHCPLLVLWGANGFIGRHYDILAIWRKRAEIVQGYGIPSGHFLAEEAPEETYNALRLFFSQG</sequence>
<dbReference type="Pfam" id="PF00561">
    <property type="entry name" value="Abhydrolase_1"/>
    <property type="match status" value="1"/>
</dbReference>
<evidence type="ECO:0000313" key="3">
    <source>
        <dbReference type="Proteomes" id="UP000287188"/>
    </source>
</evidence>
<dbReference type="EMBL" id="BIFS01000001">
    <property type="protein sequence ID" value="GCE19552.1"/>
    <property type="molecule type" value="Genomic_DNA"/>
</dbReference>
<comment type="caution">
    <text evidence="2">The sequence shown here is derived from an EMBL/GenBank/DDBJ whole genome shotgun (WGS) entry which is preliminary data.</text>
</comment>
<feature type="domain" description="AB hydrolase-1" evidence="1">
    <location>
        <begin position="30"/>
        <end position="261"/>
    </location>
</feature>
<organism evidence="2 3">
    <name type="scientific">Dictyobacter kobayashii</name>
    <dbReference type="NCBI Taxonomy" id="2014872"/>
    <lineage>
        <taxon>Bacteria</taxon>
        <taxon>Bacillati</taxon>
        <taxon>Chloroflexota</taxon>
        <taxon>Ktedonobacteria</taxon>
        <taxon>Ktedonobacterales</taxon>
        <taxon>Dictyobacteraceae</taxon>
        <taxon>Dictyobacter</taxon>
    </lineage>
</organism>
<dbReference type="AlphaFoldDB" id="A0A402AKB3"/>
<evidence type="ECO:0000313" key="2">
    <source>
        <dbReference type="EMBL" id="GCE19552.1"/>
    </source>
</evidence>
<proteinExistence type="predicted"/>
<dbReference type="InterPro" id="IPR000073">
    <property type="entry name" value="AB_hydrolase_1"/>
</dbReference>
<dbReference type="InterPro" id="IPR029058">
    <property type="entry name" value="AB_hydrolase_fold"/>
</dbReference>
<name>A0A402AKB3_9CHLR</name>
<dbReference type="Gene3D" id="3.40.50.1820">
    <property type="entry name" value="alpha/beta hydrolase"/>
    <property type="match status" value="1"/>
</dbReference>
<dbReference type="PANTHER" id="PTHR43329">
    <property type="entry name" value="EPOXIDE HYDROLASE"/>
    <property type="match status" value="1"/>
</dbReference>
<protein>
    <submittedName>
        <fullName evidence="2">Fluoroacetate dehalogenase</fullName>
    </submittedName>
</protein>
<evidence type="ECO:0000259" key="1">
    <source>
        <dbReference type="Pfam" id="PF00561"/>
    </source>
</evidence>
<reference evidence="3" key="1">
    <citation type="submission" date="2018-12" db="EMBL/GenBank/DDBJ databases">
        <title>Tengunoibacter tsumagoiensis gen. nov., sp. nov., Dictyobacter kobayashii sp. nov., D. alpinus sp. nov., and D. joshuensis sp. nov. and description of Dictyobacteraceae fam. nov. within the order Ktedonobacterales isolated from Tengu-no-mugimeshi.</title>
        <authorList>
            <person name="Wang C.M."/>
            <person name="Zheng Y."/>
            <person name="Sakai Y."/>
            <person name="Toyoda A."/>
            <person name="Minakuchi Y."/>
            <person name="Abe K."/>
            <person name="Yokota A."/>
            <person name="Yabe S."/>
        </authorList>
    </citation>
    <scope>NUCLEOTIDE SEQUENCE [LARGE SCALE GENOMIC DNA]</scope>
    <source>
        <strain evidence="3">Uno11</strain>
    </source>
</reference>
<accession>A0A402AKB3</accession>
<gene>
    <name evidence="2" type="ORF">KDK_33520</name>
</gene>
<dbReference type="Proteomes" id="UP000287188">
    <property type="component" value="Unassembled WGS sequence"/>
</dbReference>
<dbReference type="SUPFAM" id="SSF53474">
    <property type="entry name" value="alpha/beta-Hydrolases"/>
    <property type="match status" value="1"/>
</dbReference>
<keyword evidence="3" id="KW-1185">Reference proteome</keyword>